<dbReference type="Proteomes" id="UP000224460">
    <property type="component" value="Unassembled WGS sequence"/>
</dbReference>
<reference evidence="1" key="1">
    <citation type="submission" date="2017-10" db="EMBL/GenBank/DDBJ databases">
        <title>Genome sequence of cellulolytic Lachnospiraceae bacterium XHS1971 isolated from hotspring sediment.</title>
        <authorList>
            <person name="Vasudevan G."/>
            <person name="Joshi A.J."/>
            <person name="Hivarkar S."/>
            <person name="Lanjekar V.B."/>
            <person name="Dhakephalkar P.K."/>
            <person name="Dagar S."/>
        </authorList>
    </citation>
    <scope>NUCLEOTIDE SEQUENCE</scope>
    <source>
        <strain evidence="1">XHS1971</strain>
    </source>
</reference>
<proteinExistence type="predicted"/>
<evidence type="ECO:0000313" key="1">
    <source>
        <dbReference type="EMBL" id="PHV72383.1"/>
    </source>
</evidence>
<protein>
    <submittedName>
        <fullName evidence="1">Uncharacterized protein</fullName>
    </submittedName>
</protein>
<sequence>MFDEDLNKEMHSGDKEMEEETQSYEWQSSREDASFKEESQATWTEPVHKASQKKKSSFGRFVVGLLIVSVVGGGAIGTSFAFLSPYATDYYNTRYNKGGTLSPNGTDIQQGQEVAPKLVATTTPVVDIAKNIGPCVVSIKNNKVVATWFGEFNQSGLGSGVIFKEDDSKIYIVTNAHVVEGANSLVVNFLGNTKVEAELIGGDTLTDIAVVAVAKKNVPEEALAQIRIAPLGDSDKLQVGELAVAIGTPIGEAYNNTVTGGYISALNREVQISQGEKTLNLIQTDAAINPGNSGGALVGATGEVIGINSVKLAGEVEGMGFAIPINDVKPIIAEILTSGRISRPVLGIVGTDISAKSSELFELPMGIYIEQVVEGGSADLAGIKVDDILFEFDGVKITGMTQLKELLNKKKVGDVVQVKVLRGNGKKTIDVKLREAPSAY</sequence>
<organism evidence="1 2">
    <name type="scientific">Sporanaerobium hydrogeniformans</name>
    <dbReference type="NCBI Taxonomy" id="3072179"/>
    <lineage>
        <taxon>Bacteria</taxon>
        <taxon>Bacillati</taxon>
        <taxon>Bacillota</taxon>
        <taxon>Clostridia</taxon>
        <taxon>Lachnospirales</taxon>
        <taxon>Lachnospiraceae</taxon>
        <taxon>Sporanaerobium</taxon>
    </lineage>
</organism>
<evidence type="ECO:0000313" key="2">
    <source>
        <dbReference type="Proteomes" id="UP000224460"/>
    </source>
</evidence>
<accession>A0AC61DI49</accession>
<comment type="caution">
    <text evidence="1">The sequence shown here is derived from an EMBL/GenBank/DDBJ whole genome shotgun (WGS) entry which is preliminary data.</text>
</comment>
<keyword evidence="2" id="KW-1185">Reference proteome</keyword>
<name>A0AC61DI49_9FIRM</name>
<dbReference type="EMBL" id="PEDL01000001">
    <property type="protein sequence ID" value="PHV72383.1"/>
    <property type="molecule type" value="Genomic_DNA"/>
</dbReference>
<gene>
    <name evidence="1" type="ORF">CS063_02585</name>
</gene>